<dbReference type="Gene3D" id="3.30.428.10">
    <property type="entry name" value="HIT-like"/>
    <property type="match status" value="2"/>
</dbReference>
<comment type="catalytic activity">
    <reaction evidence="1 11">
        <text>alpha-D-galactose 1-phosphate + UDP-alpha-D-glucose = alpha-D-glucose 1-phosphate + UDP-alpha-D-galactose</text>
        <dbReference type="Rhea" id="RHEA:13989"/>
        <dbReference type="ChEBI" id="CHEBI:58336"/>
        <dbReference type="ChEBI" id="CHEBI:58601"/>
        <dbReference type="ChEBI" id="CHEBI:58885"/>
        <dbReference type="ChEBI" id="CHEBI:66914"/>
        <dbReference type="EC" id="2.7.7.12"/>
    </reaction>
</comment>
<dbReference type="InterPro" id="IPR001937">
    <property type="entry name" value="GalP_UDPtransf1"/>
</dbReference>
<name>A0A182HYJ4_ANOAR</name>
<comment type="cofactor">
    <cofactor evidence="2">
        <name>Zn(2+)</name>
        <dbReference type="ChEBI" id="CHEBI:29105"/>
    </cofactor>
</comment>
<keyword evidence="7 11" id="KW-0479">Metal-binding</keyword>
<keyword evidence="16" id="KW-1185">Reference proteome</keyword>
<evidence type="ECO:0000256" key="10">
    <source>
        <dbReference type="ARBA" id="ARBA00023277"/>
    </source>
</evidence>
<accession>A0A182HYJ4</accession>
<evidence type="ECO:0000259" key="14">
    <source>
        <dbReference type="Pfam" id="PF02744"/>
    </source>
</evidence>
<dbReference type="GO" id="GO:0005737">
    <property type="term" value="C:cytoplasm"/>
    <property type="evidence" value="ECO:0007669"/>
    <property type="project" value="TreeGrafter"/>
</dbReference>
<comment type="similarity">
    <text evidence="4 11">Belongs to the galactose-1-phosphate uridylyltransferase type 1 family.</text>
</comment>
<dbReference type="CDD" id="cd00608">
    <property type="entry name" value="GalT"/>
    <property type="match status" value="1"/>
</dbReference>
<reference evidence="15" key="1">
    <citation type="submission" date="2022-08" db="UniProtKB">
        <authorList>
            <consortium name="EnsemblMetazoa"/>
        </authorList>
    </citation>
    <scope>IDENTIFICATION</scope>
    <source>
        <strain evidence="15">Dongola</strain>
    </source>
</reference>
<dbReference type="Pfam" id="PF02744">
    <property type="entry name" value="GalP_UDP_tr_C"/>
    <property type="match status" value="1"/>
</dbReference>
<dbReference type="InterPro" id="IPR019779">
    <property type="entry name" value="GalP_UDPtransf1_His-AS"/>
</dbReference>
<evidence type="ECO:0000256" key="11">
    <source>
        <dbReference type="RuleBase" id="RU000506"/>
    </source>
</evidence>
<evidence type="ECO:0000256" key="7">
    <source>
        <dbReference type="ARBA" id="ARBA00022723"/>
    </source>
</evidence>
<dbReference type="GO" id="GO:0008270">
    <property type="term" value="F:zinc ion binding"/>
    <property type="evidence" value="ECO:0007669"/>
    <property type="project" value="InterPro"/>
</dbReference>
<evidence type="ECO:0000313" key="15">
    <source>
        <dbReference type="EnsemblMetazoa" id="AARA006372-PA"/>
    </source>
</evidence>
<keyword evidence="9 11" id="KW-0299">Galactose metabolism</keyword>
<dbReference type="EC" id="2.7.7.12" evidence="11"/>
<feature type="region of interest" description="Disordered" evidence="12">
    <location>
        <begin position="78"/>
        <end position="110"/>
    </location>
</feature>
<dbReference type="EnsemblMetazoa" id="AARA006372-RA">
    <property type="protein sequence ID" value="AARA006372-PA"/>
    <property type="gene ID" value="AARA006372"/>
</dbReference>
<dbReference type="PIRSF" id="PIRSF000808">
    <property type="entry name" value="GalT"/>
    <property type="match status" value="1"/>
</dbReference>
<dbReference type="Proteomes" id="UP000075840">
    <property type="component" value="Unassembled WGS sequence"/>
</dbReference>
<keyword evidence="6 11" id="KW-0548">Nucleotidyltransferase</keyword>
<evidence type="ECO:0000256" key="5">
    <source>
        <dbReference type="ARBA" id="ARBA00022679"/>
    </source>
</evidence>
<dbReference type="PANTHER" id="PTHR11943">
    <property type="entry name" value="GALACTOSE-1-PHOSPHATE URIDYLYLTRANSFERASE"/>
    <property type="match status" value="1"/>
</dbReference>
<evidence type="ECO:0000256" key="1">
    <source>
        <dbReference type="ARBA" id="ARBA00001107"/>
    </source>
</evidence>
<protein>
    <recommendedName>
        <fullName evidence="11">Galactose-1-phosphate uridylyltransferase</fullName>
        <ecNumber evidence="11">2.7.7.12</ecNumber>
    </recommendedName>
</protein>
<feature type="compositionally biased region" description="Polar residues" evidence="12">
    <location>
        <begin position="83"/>
        <end position="97"/>
    </location>
</feature>
<dbReference type="GO" id="GO:0008108">
    <property type="term" value="F:UDP-glucose:hexose-1-phosphate uridylyltransferase activity"/>
    <property type="evidence" value="ECO:0007669"/>
    <property type="project" value="UniProtKB-EC"/>
</dbReference>
<evidence type="ECO:0000256" key="8">
    <source>
        <dbReference type="ARBA" id="ARBA00022833"/>
    </source>
</evidence>
<dbReference type="AlphaFoldDB" id="A0A182HYJ4"/>
<evidence type="ECO:0000256" key="3">
    <source>
        <dbReference type="ARBA" id="ARBA00004947"/>
    </source>
</evidence>
<dbReference type="InterPro" id="IPR036265">
    <property type="entry name" value="HIT-like_sf"/>
</dbReference>
<dbReference type="PROSITE" id="PS00117">
    <property type="entry name" value="GAL_P_UDP_TRANSF_I"/>
    <property type="match status" value="1"/>
</dbReference>
<feature type="domain" description="Galactose-1-phosphate uridyl transferase C-terminal" evidence="14">
    <location>
        <begin position="231"/>
        <end position="399"/>
    </location>
</feature>
<keyword evidence="5 11" id="KW-0808">Transferase</keyword>
<evidence type="ECO:0000256" key="6">
    <source>
        <dbReference type="ARBA" id="ARBA00022695"/>
    </source>
</evidence>
<dbReference type="NCBIfam" id="TIGR00209">
    <property type="entry name" value="galT_1"/>
    <property type="match status" value="1"/>
</dbReference>
<dbReference type="Pfam" id="PF01087">
    <property type="entry name" value="GalP_UDP_transf"/>
    <property type="match status" value="1"/>
</dbReference>
<evidence type="ECO:0000256" key="12">
    <source>
        <dbReference type="SAM" id="MobiDB-lite"/>
    </source>
</evidence>
<evidence type="ECO:0000259" key="13">
    <source>
        <dbReference type="Pfam" id="PF01087"/>
    </source>
</evidence>
<dbReference type="InterPro" id="IPR005849">
    <property type="entry name" value="GalP_Utransf_N"/>
</dbReference>
<evidence type="ECO:0000256" key="9">
    <source>
        <dbReference type="ARBA" id="ARBA00023144"/>
    </source>
</evidence>
<dbReference type="PANTHER" id="PTHR11943:SF1">
    <property type="entry name" value="GALACTOSE-1-PHOSPHATE URIDYLYLTRANSFERASE"/>
    <property type="match status" value="1"/>
</dbReference>
<evidence type="ECO:0000313" key="16">
    <source>
        <dbReference type="Proteomes" id="UP000075840"/>
    </source>
</evidence>
<dbReference type="GO" id="GO:0033499">
    <property type="term" value="P:galactose catabolic process via UDP-galactose, Leloir pathway"/>
    <property type="evidence" value="ECO:0007669"/>
    <property type="project" value="TreeGrafter"/>
</dbReference>
<evidence type="ECO:0000256" key="2">
    <source>
        <dbReference type="ARBA" id="ARBA00001947"/>
    </source>
</evidence>
<dbReference type="InterPro" id="IPR005850">
    <property type="entry name" value="GalP_Utransf_C"/>
</dbReference>
<dbReference type="VEuPathDB" id="VectorBase:AARA21_009228"/>
<dbReference type="FunFam" id="3.30.428.10:FF:000001">
    <property type="entry name" value="Galactose-1-phosphate uridylyltransferase"/>
    <property type="match status" value="1"/>
</dbReference>
<dbReference type="NCBIfam" id="NF008724">
    <property type="entry name" value="PRK11720.1"/>
    <property type="match status" value="1"/>
</dbReference>
<dbReference type="VEuPathDB" id="VectorBase:AARA006372"/>
<keyword evidence="10 11" id="KW-0119">Carbohydrate metabolism</keyword>
<dbReference type="SUPFAM" id="SSF54197">
    <property type="entry name" value="HIT-like"/>
    <property type="match status" value="2"/>
</dbReference>
<dbReference type="EMBL" id="APCN01005380">
    <property type="status" value="NOT_ANNOTATED_CDS"/>
    <property type="molecule type" value="Genomic_DNA"/>
</dbReference>
<dbReference type="FunFam" id="3.30.428.10:FF:000002">
    <property type="entry name" value="Galactose-1-phosphate uridylyltransferase"/>
    <property type="match status" value="1"/>
</dbReference>
<evidence type="ECO:0000256" key="4">
    <source>
        <dbReference type="ARBA" id="ARBA00010951"/>
    </source>
</evidence>
<proteinExistence type="inferred from homology"/>
<feature type="domain" description="Galactose-1-phosphate uridyl transferase N-terminal" evidence="13">
    <location>
        <begin position="50"/>
        <end position="223"/>
    </location>
</feature>
<keyword evidence="8" id="KW-0862">Zinc</keyword>
<organism evidence="15 16">
    <name type="scientific">Anopheles arabiensis</name>
    <name type="common">Mosquito</name>
    <dbReference type="NCBI Taxonomy" id="7173"/>
    <lineage>
        <taxon>Eukaryota</taxon>
        <taxon>Metazoa</taxon>
        <taxon>Ecdysozoa</taxon>
        <taxon>Arthropoda</taxon>
        <taxon>Hexapoda</taxon>
        <taxon>Insecta</taxon>
        <taxon>Pterygota</taxon>
        <taxon>Neoptera</taxon>
        <taxon>Endopterygota</taxon>
        <taxon>Diptera</taxon>
        <taxon>Nematocera</taxon>
        <taxon>Culicoidea</taxon>
        <taxon>Culicidae</taxon>
        <taxon>Anophelinae</taxon>
        <taxon>Anopheles</taxon>
    </lineage>
</organism>
<sequence length="400" mass="45512">CAYQTVNVALSAVCQAAAKSVLALANSIHSFNVLPLPWAVVFIASFCSEMFDPTDHQHRRYNPLNGQWVLVSPHRMKRPWSGQEENPQPENLSSFDPTNPLCPGVTRPNGTKNPIYESTFVFTNDFPALLEQVPEPPSSDDPLFQIAPAQGTCRVMCFHPKSNKTLPLMTPKEIRNVIDAWIAEFRTLAQRYQWVQIFENKGATMGCSNPHPHCQIWACSFLPNEPKIKDDMLRQYYAAHGTALLDDYVNRELIKRERIVIENPDWLVVVPFWAVWPFETMVISRNRNKRITDLTLPQINSLAIVIKELTTKYDNLFKCSFPYSMGWHGAPTAELANGAAADQHWTLHAIYYPPLLRSATVRKFMVGFELLCQAQRDLTAEQAADRLRGLSGKRHYSEQL</sequence>
<comment type="pathway">
    <text evidence="3 11">Carbohydrate metabolism; galactose metabolism.</text>
</comment>